<feature type="compositionally biased region" description="Pro residues" evidence="1">
    <location>
        <begin position="283"/>
        <end position="296"/>
    </location>
</feature>
<evidence type="ECO:0000313" key="5">
    <source>
        <dbReference type="Proteomes" id="UP001521150"/>
    </source>
</evidence>
<accession>A0ABS8ZDH3</accession>
<evidence type="ECO:0000259" key="3">
    <source>
        <dbReference type="Pfam" id="PF18915"/>
    </source>
</evidence>
<organism evidence="4 5">
    <name type="scientific">Kibdelosporangium philippinense</name>
    <dbReference type="NCBI Taxonomy" id="211113"/>
    <lineage>
        <taxon>Bacteria</taxon>
        <taxon>Bacillati</taxon>
        <taxon>Actinomycetota</taxon>
        <taxon>Actinomycetes</taxon>
        <taxon>Pseudonocardiales</taxon>
        <taxon>Pseudonocardiaceae</taxon>
        <taxon>Kibdelosporangium</taxon>
    </lineage>
</organism>
<dbReference type="EMBL" id="JAJVCN010000002">
    <property type="protein sequence ID" value="MCE7005582.1"/>
    <property type="molecule type" value="Genomic_DNA"/>
</dbReference>
<evidence type="ECO:0000313" key="4">
    <source>
        <dbReference type="EMBL" id="MCE7005582.1"/>
    </source>
</evidence>
<evidence type="ECO:0000256" key="1">
    <source>
        <dbReference type="SAM" id="MobiDB-lite"/>
    </source>
</evidence>
<feature type="region of interest" description="Disordered" evidence="1">
    <location>
        <begin position="257"/>
        <end position="296"/>
    </location>
</feature>
<dbReference type="InterPro" id="IPR043725">
    <property type="entry name" value="DUF5667"/>
</dbReference>
<feature type="compositionally biased region" description="Low complexity" evidence="1">
    <location>
        <begin position="258"/>
        <end position="268"/>
    </location>
</feature>
<keyword evidence="2" id="KW-0812">Transmembrane</keyword>
<evidence type="ECO:0000256" key="2">
    <source>
        <dbReference type="SAM" id="Phobius"/>
    </source>
</evidence>
<proteinExistence type="predicted"/>
<dbReference type="Proteomes" id="UP001521150">
    <property type="component" value="Unassembled WGS sequence"/>
</dbReference>
<comment type="caution">
    <text evidence="4">The sequence shown here is derived from an EMBL/GenBank/DDBJ whole genome shotgun (WGS) entry which is preliminary data.</text>
</comment>
<dbReference type="RefSeq" id="WP_233727151.1">
    <property type="nucleotide sequence ID" value="NZ_JAJVCN010000002.1"/>
</dbReference>
<protein>
    <submittedName>
        <fullName evidence="4">DUF5667 domain-containing protein</fullName>
    </submittedName>
</protein>
<keyword evidence="2" id="KW-0472">Membrane</keyword>
<feature type="transmembrane region" description="Helical" evidence="2">
    <location>
        <begin position="66"/>
        <end position="87"/>
    </location>
</feature>
<feature type="domain" description="DUF5667" evidence="3">
    <location>
        <begin position="91"/>
        <end position="186"/>
    </location>
</feature>
<dbReference type="Pfam" id="PF18915">
    <property type="entry name" value="DUF5667"/>
    <property type="match status" value="1"/>
</dbReference>
<reference evidence="4 5" key="1">
    <citation type="submission" date="2021-12" db="EMBL/GenBank/DDBJ databases">
        <title>Genome sequence of Kibdelosporangium philippinense ATCC 49844.</title>
        <authorList>
            <person name="Fedorov E.A."/>
            <person name="Omeragic M."/>
            <person name="Shalygina K.F."/>
            <person name="Maclea K.S."/>
        </authorList>
    </citation>
    <scope>NUCLEOTIDE SEQUENCE [LARGE SCALE GENOMIC DNA]</scope>
    <source>
        <strain evidence="4 5">ATCC 49844</strain>
    </source>
</reference>
<sequence length="345" mass="36366">MDSGPRDDQAERFARALESDAVDAEFERELAIVAALQDLDIGPDELARKRMLAKATPVVSSRRSRFLVALAAAVVLMFALAGMSLLLSRDALPGDTLYGIKRTAEAASLGLTFGDESKALKHLEFANARIGEMETLAQRYMDPADVPAGSYLTALTDFDTDAAQASRQLIASATHGDVQQLDSLRQWTVQQNARLAALTPRVPAQVQTRSTASRQLLDKITERATALLGRANCYQMTTGSSDEVGALPAADECHRDTAASVAPGAPSAPGQPVPPRVKASYTAPPPVSTEPTPPVTSAPPAVPLVPVPVPTPSLPTPTLPSVPQLPVPILELPPLLSGLPAIRIG</sequence>
<keyword evidence="2" id="KW-1133">Transmembrane helix</keyword>
<keyword evidence="5" id="KW-1185">Reference proteome</keyword>
<name>A0ABS8ZDH3_9PSEU</name>
<gene>
    <name evidence="4" type="ORF">LWC34_22540</name>
</gene>